<evidence type="ECO:0000313" key="1">
    <source>
        <dbReference type="EMBL" id="KAG0572904.1"/>
    </source>
</evidence>
<protein>
    <submittedName>
        <fullName evidence="1">Uncharacterized protein</fullName>
    </submittedName>
</protein>
<keyword evidence="2" id="KW-1185">Reference proteome</keyword>
<gene>
    <name evidence="1" type="ORF">KC19_VG133800</name>
</gene>
<proteinExistence type="predicted"/>
<dbReference type="Proteomes" id="UP000822688">
    <property type="component" value="Chromosome V"/>
</dbReference>
<name>A0A8T0HPT3_CERPU</name>
<dbReference type="EMBL" id="CM026426">
    <property type="protein sequence ID" value="KAG0572904.1"/>
    <property type="molecule type" value="Genomic_DNA"/>
</dbReference>
<accession>A0A8T0HPT3</accession>
<sequence>MLSGLEMTSLVLGESNTFMLEKELRVCGHRRYGGAPSQRRRTLSSHFGAYRETTFKSPRKSGITLKCPAGADAVLSLGSSKVLGIFPFFQGGV</sequence>
<evidence type="ECO:0000313" key="2">
    <source>
        <dbReference type="Proteomes" id="UP000822688"/>
    </source>
</evidence>
<reference evidence="1" key="1">
    <citation type="submission" date="2020-06" db="EMBL/GenBank/DDBJ databases">
        <title>WGS assembly of Ceratodon purpureus strain R40.</title>
        <authorList>
            <person name="Carey S.B."/>
            <person name="Jenkins J."/>
            <person name="Shu S."/>
            <person name="Lovell J.T."/>
            <person name="Sreedasyam A."/>
            <person name="Maumus F."/>
            <person name="Tiley G.P."/>
            <person name="Fernandez-Pozo N."/>
            <person name="Barry K."/>
            <person name="Chen C."/>
            <person name="Wang M."/>
            <person name="Lipzen A."/>
            <person name="Daum C."/>
            <person name="Saski C.A."/>
            <person name="Payton A.C."/>
            <person name="Mcbreen J.C."/>
            <person name="Conrad R.E."/>
            <person name="Kollar L.M."/>
            <person name="Olsson S."/>
            <person name="Huttunen S."/>
            <person name="Landis J.B."/>
            <person name="Wickett N.J."/>
            <person name="Johnson M.G."/>
            <person name="Rensing S.A."/>
            <person name="Grimwood J."/>
            <person name="Schmutz J."/>
            <person name="Mcdaniel S.F."/>
        </authorList>
    </citation>
    <scope>NUCLEOTIDE SEQUENCE</scope>
    <source>
        <strain evidence="1">R40</strain>
    </source>
</reference>
<organism evidence="1 2">
    <name type="scientific">Ceratodon purpureus</name>
    <name type="common">Fire moss</name>
    <name type="synonym">Dicranum purpureum</name>
    <dbReference type="NCBI Taxonomy" id="3225"/>
    <lineage>
        <taxon>Eukaryota</taxon>
        <taxon>Viridiplantae</taxon>
        <taxon>Streptophyta</taxon>
        <taxon>Embryophyta</taxon>
        <taxon>Bryophyta</taxon>
        <taxon>Bryophytina</taxon>
        <taxon>Bryopsida</taxon>
        <taxon>Dicranidae</taxon>
        <taxon>Pseudoditrichales</taxon>
        <taxon>Ditrichaceae</taxon>
        <taxon>Ceratodon</taxon>
    </lineage>
</organism>
<comment type="caution">
    <text evidence="1">The sequence shown here is derived from an EMBL/GenBank/DDBJ whole genome shotgun (WGS) entry which is preliminary data.</text>
</comment>
<dbReference type="AlphaFoldDB" id="A0A8T0HPT3"/>